<name>A0ABP9AVS3_9SPHI</name>
<dbReference type="Gene3D" id="2.160.20.120">
    <property type="match status" value="1"/>
</dbReference>
<protein>
    <recommendedName>
        <fullName evidence="3">Auto-transporter adhesin head GIN domain-containing protein</fullName>
    </recommendedName>
</protein>
<sequence>MKTSNIFLLTAAILMATLFVLPKIFGPKYVTREEKQQNLENRNSFDKNLYNYRPIALETFDQVLIVDTNNYIQRNNGQTQAVCWIPSDTYGLKVHASSNFGNQPKIEGNKLVLYRNNDFYSSQVLYIYAPHIKKFTVQKASISFAALQADSMAFSFESCTDIHLNANNKIKKLNIQSVDSKCWLQNSAQLKNLTAQLNEGSVLSVQADTVLTANITGDSKSQVEFSPVYDEKLKVQPLAKIDIMTYNDAIKEVKLKDCEVLHLQGKPQQLVLDMSFQEAKETIAKLAIN</sequence>
<reference evidence="2" key="1">
    <citation type="journal article" date="2019" name="Int. J. Syst. Evol. Microbiol.">
        <title>The Global Catalogue of Microorganisms (GCM) 10K type strain sequencing project: providing services to taxonomists for standard genome sequencing and annotation.</title>
        <authorList>
            <consortium name="The Broad Institute Genomics Platform"/>
            <consortium name="The Broad Institute Genome Sequencing Center for Infectious Disease"/>
            <person name="Wu L."/>
            <person name="Ma J."/>
        </authorList>
    </citation>
    <scope>NUCLEOTIDE SEQUENCE [LARGE SCALE GENOMIC DNA]</scope>
    <source>
        <strain evidence="2">JCM 18200</strain>
    </source>
</reference>
<evidence type="ECO:0000313" key="2">
    <source>
        <dbReference type="Proteomes" id="UP001501411"/>
    </source>
</evidence>
<dbReference type="EMBL" id="BAABIQ010000007">
    <property type="protein sequence ID" value="GAA4786959.1"/>
    <property type="molecule type" value="Genomic_DNA"/>
</dbReference>
<proteinExistence type="predicted"/>
<comment type="caution">
    <text evidence="1">The sequence shown here is derived from an EMBL/GenBank/DDBJ whole genome shotgun (WGS) entry which is preliminary data.</text>
</comment>
<keyword evidence="2" id="KW-1185">Reference proteome</keyword>
<gene>
    <name evidence="1" type="ORF">GCM10023231_13850</name>
</gene>
<dbReference type="RefSeq" id="WP_345231032.1">
    <property type="nucleotide sequence ID" value="NZ_BAABIQ010000007.1"/>
</dbReference>
<evidence type="ECO:0008006" key="3">
    <source>
        <dbReference type="Google" id="ProtNLM"/>
    </source>
</evidence>
<organism evidence="1 2">
    <name type="scientific">Olivibacter ginsenosidimutans</name>
    <dbReference type="NCBI Taxonomy" id="1176537"/>
    <lineage>
        <taxon>Bacteria</taxon>
        <taxon>Pseudomonadati</taxon>
        <taxon>Bacteroidota</taxon>
        <taxon>Sphingobacteriia</taxon>
        <taxon>Sphingobacteriales</taxon>
        <taxon>Sphingobacteriaceae</taxon>
        <taxon>Olivibacter</taxon>
    </lineage>
</organism>
<evidence type="ECO:0000313" key="1">
    <source>
        <dbReference type="EMBL" id="GAA4786959.1"/>
    </source>
</evidence>
<dbReference type="Proteomes" id="UP001501411">
    <property type="component" value="Unassembled WGS sequence"/>
</dbReference>
<accession>A0ABP9AVS3</accession>